<name>A0A914DZ99_9BILA</name>
<sequence length="523" mass="59457">MVLKITHCIDVTGKVIKIGQFFTSEENGVYRTIECLGDGYKAKKLVHTYAKCTLPTGDKVTEGHLYVTHLDPEKKRSQLQSGEIMSCVRMGNEVQLQCTGCVTLNGKQIGLTGYIQVDNQWTQCRRYKDGCRLINVTHDYVDCKFEDMWHDNKEYFNSTNGVSFYYCNHGVISKQGCFIGDKYAIVGEVVYINSKPVLCDLTNKYTEFGNLTGCTLENGNFKKFSENWRDGGTMKRCTFTFGPEGINASVIQSYACIHNGEVVSLNQIVEEKDGTYWKCASIGEDSIKMRELSSSELEEYLHKKSWRLSLMEYYAIGSHHNRDSNSKEKDTKSTKIDAESLKNISNKREQQEILSADLMPVSEISTKQVASTNEVVTSTSSSQQVPTTKQYVEEDIEMGLSLGAPLECTDLLPYCSRLVGFCQMDKFHLHITATNDTENMAKLDEFFRKLHSSRESEEIPKTEHISAKNCASQAIPPKKQLELLVEVICPKTCQRCKSMEYEERLITYLEEAWMCENQNKQNK</sequence>
<dbReference type="Proteomes" id="UP000887540">
    <property type="component" value="Unplaced"/>
</dbReference>
<dbReference type="AlphaFoldDB" id="A0A914DZ99"/>
<reference evidence="3" key="1">
    <citation type="submission" date="2022-11" db="UniProtKB">
        <authorList>
            <consortium name="WormBaseParasite"/>
        </authorList>
    </citation>
    <scope>IDENTIFICATION</scope>
</reference>
<keyword evidence="2" id="KW-1185">Reference proteome</keyword>
<dbReference type="WBParaSite" id="ACRNAN_scaffold4712.g18822.t1">
    <property type="protein sequence ID" value="ACRNAN_scaffold4712.g18822.t1"/>
    <property type="gene ID" value="ACRNAN_scaffold4712.g18822"/>
</dbReference>
<protein>
    <submittedName>
        <fullName evidence="3">Uncharacterized protein</fullName>
    </submittedName>
</protein>
<accession>A0A914DZ99</accession>
<organism evidence="2 3">
    <name type="scientific">Acrobeloides nanus</name>
    <dbReference type="NCBI Taxonomy" id="290746"/>
    <lineage>
        <taxon>Eukaryota</taxon>
        <taxon>Metazoa</taxon>
        <taxon>Ecdysozoa</taxon>
        <taxon>Nematoda</taxon>
        <taxon>Chromadorea</taxon>
        <taxon>Rhabditida</taxon>
        <taxon>Tylenchina</taxon>
        <taxon>Cephalobomorpha</taxon>
        <taxon>Cephaloboidea</taxon>
        <taxon>Cephalobidae</taxon>
        <taxon>Acrobeloides</taxon>
    </lineage>
</organism>
<evidence type="ECO:0000313" key="2">
    <source>
        <dbReference type="Proteomes" id="UP000887540"/>
    </source>
</evidence>
<proteinExistence type="predicted"/>
<evidence type="ECO:0000256" key="1">
    <source>
        <dbReference type="SAM" id="MobiDB-lite"/>
    </source>
</evidence>
<feature type="region of interest" description="Disordered" evidence="1">
    <location>
        <begin position="320"/>
        <end position="342"/>
    </location>
</feature>
<evidence type="ECO:0000313" key="3">
    <source>
        <dbReference type="WBParaSite" id="ACRNAN_scaffold4712.g18822.t1"/>
    </source>
</evidence>